<feature type="chain" id="PRO_5019737121" evidence="1">
    <location>
        <begin position="34"/>
        <end position="100"/>
    </location>
</feature>
<reference evidence="2 3" key="1">
    <citation type="submission" date="2019-03" db="EMBL/GenBank/DDBJ databases">
        <authorList>
            <consortium name="Pathogen Informatics"/>
        </authorList>
    </citation>
    <scope>NUCLEOTIDE SEQUENCE [LARGE SCALE GENOMIC DNA]</scope>
    <source>
        <strain evidence="2 3">NCTC12282</strain>
    </source>
</reference>
<evidence type="ECO:0000313" key="3">
    <source>
        <dbReference type="Proteomes" id="UP000373449"/>
    </source>
</evidence>
<evidence type="ECO:0000313" key="2">
    <source>
        <dbReference type="EMBL" id="VFS51239.1"/>
    </source>
</evidence>
<dbReference type="Pfam" id="PF23793">
    <property type="entry name" value="LysC"/>
    <property type="match status" value="1"/>
</dbReference>
<dbReference type="EMBL" id="CAADJA010000002">
    <property type="protein sequence ID" value="VFS51239.1"/>
    <property type="molecule type" value="Genomic_DNA"/>
</dbReference>
<gene>
    <name evidence="2" type="ORF">NCTC12282_04916</name>
</gene>
<dbReference type="Proteomes" id="UP000373449">
    <property type="component" value="Unassembled WGS sequence"/>
</dbReference>
<dbReference type="RefSeq" id="WP_166792918.1">
    <property type="nucleotide sequence ID" value="NZ_CAADJA010000002.1"/>
</dbReference>
<sequence>MKATVVCSDSGKRRRVIGVLGSVCLILSLASCASNEPPLPELIIPMPPESALVECEEPQFFGETWGEATEYIVALKRELRICSGRLDAVIKWRQVAKRKQ</sequence>
<keyword evidence="1" id="KW-0732">Signal</keyword>
<evidence type="ECO:0000256" key="1">
    <source>
        <dbReference type="SAM" id="SignalP"/>
    </source>
</evidence>
<accession>A0A485A153</accession>
<protein>
    <submittedName>
        <fullName evidence="2">Uncharacterized protein</fullName>
    </submittedName>
</protein>
<organism evidence="2 3">
    <name type="scientific">Budvicia aquatica</name>
    <dbReference type="NCBI Taxonomy" id="82979"/>
    <lineage>
        <taxon>Bacteria</taxon>
        <taxon>Pseudomonadati</taxon>
        <taxon>Pseudomonadota</taxon>
        <taxon>Gammaproteobacteria</taxon>
        <taxon>Enterobacterales</taxon>
        <taxon>Budviciaceae</taxon>
        <taxon>Budvicia</taxon>
    </lineage>
</organism>
<proteinExistence type="predicted"/>
<dbReference type="InterPro" id="IPR058979">
    <property type="entry name" value="LysC-like"/>
</dbReference>
<name>A0A485A153_9GAMM</name>
<feature type="signal peptide" evidence="1">
    <location>
        <begin position="1"/>
        <end position="33"/>
    </location>
</feature>
<dbReference type="AlphaFoldDB" id="A0A485A153"/>
<dbReference type="PROSITE" id="PS51257">
    <property type="entry name" value="PROKAR_LIPOPROTEIN"/>
    <property type="match status" value="1"/>
</dbReference>